<dbReference type="GO" id="GO:0030246">
    <property type="term" value="F:carbohydrate binding"/>
    <property type="evidence" value="ECO:0007669"/>
    <property type="project" value="InterPro"/>
</dbReference>
<dbReference type="Pfam" id="PF11721">
    <property type="entry name" value="Malectin"/>
    <property type="match status" value="1"/>
</dbReference>
<keyword evidence="3" id="KW-0812">Transmembrane</keyword>
<dbReference type="EMBL" id="CAJNOJ010000032">
    <property type="protein sequence ID" value="CAF0895579.1"/>
    <property type="molecule type" value="Genomic_DNA"/>
</dbReference>
<dbReference type="OrthoDB" id="10013439at2759"/>
<comment type="caution">
    <text evidence="13">The sequence shown here is derived from an EMBL/GenBank/DDBJ whole genome shotgun (WGS) entry which is preliminary data.</text>
</comment>
<evidence type="ECO:0000256" key="10">
    <source>
        <dbReference type="SAM" id="MobiDB-lite"/>
    </source>
</evidence>
<evidence type="ECO:0000256" key="2">
    <source>
        <dbReference type="ARBA" id="ARBA00009141"/>
    </source>
</evidence>
<evidence type="ECO:0000313" key="14">
    <source>
        <dbReference type="EMBL" id="CAF0967029.1"/>
    </source>
</evidence>
<protein>
    <recommendedName>
        <fullName evidence="12">Malectin domain-containing protein</fullName>
    </recommendedName>
</protein>
<dbReference type="PANTHER" id="PTHR13460">
    <property type="match status" value="1"/>
</dbReference>
<keyword evidence="8" id="KW-0325">Glycoprotein</keyword>
<dbReference type="InterPro" id="IPR021720">
    <property type="entry name" value="Malectin_dom"/>
</dbReference>
<feature type="compositionally biased region" description="Acidic residues" evidence="10">
    <location>
        <begin position="214"/>
        <end position="228"/>
    </location>
</feature>
<feature type="region of interest" description="Disordered" evidence="10">
    <location>
        <begin position="205"/>
        <end position="244"/>
    </location>
</feature>
<feature type="signal peptide" evidence="11">
    <location>
        <begin position="1"/>
        <end position="26"/>
    </location>
</feature>
<evidence type="ECO:0000259" key="12">
    <source>
        <dbReference type="Pfam" id="PF11721"/>
    </source>
</evidence>
<evidence type="ECO:0000256" key="1">
    <source>
        <dbReference type="ARBA" id="ARBA00004115"/>
    </source>
</evidence>
<organism evidence="13 16">
    <name type="scientific">Adineta ricciae</name>
    <name type="common">Rotifer</name>
    <dbReference type="NCBI Taxonomy" id="249248"/>
    <lineage>
        <taxon>Eukaryota</taxon>
        <taxon>Metazoa</taxon>
        <taxon>Spiralia</taxon>
        <taxon>Gnathifera</taxon>
        <taxon>Rotifera</taxon>
        <taxon>Eurotatoria</taxon>
        <taxon>Bdelloidea</taxon>
        <taxon>Adinetida</taxon>
        <taxon>Adinetidae</taxon>
        <taxon>Adineta</taxon>
    </lineage>
</organism>
<keyword evidence="15" id="KW-1185">Reference proteome</keyword>
<evidence type="ECO:0000256" key="9">
    <source>
        <dbReference type="ARBA" id="ARBA00023277"/>
    </source>
</evidence>
<sequence>MLRTSHRMKFALAVFCLTYITQGCLGAGIMDNIVFAVNCGGEAHTDSNGIRYRKDYLKAGIASDYGRNSDIYRVPREDMILYQTERYDLQKFSYDIDISDDGDYVVWMKFAEVWFNGPNMKVFQVLLDDEHSIIDELDIFSKVGRLTAHDEYIPFQIKNGRLVVKGRSSSYSGKLRVTFQRLDHRDNPKINALIIWRGSIDQIPQLPPIPQMDSPDEPLDEEEEEYEESAAKPTNLKRNLKTSGPKIVDPYAEDQSSSFMPLLIAVAIILPTIFCLCRL</sequence>
<evidence type="ECO:0000256" key="8">
    <source>
        <dbReference type="ARBA" id="ARBA00023180"/>
    </source>
</evidence>
<dbReference type="Proteomes" id="UP000663828">
    <property type="component" value="Unassembled WGS sequence"/>
</dbReference>
<name>A0A813ZA16_ADIRI</name>
<dbReference type="GO" id="GO:0005789">
    <property type="term" value="C:endoplasmic reticulum membrane"/>
    <property type="evidence" value="ECO:0007669"/>
    <property type="project" value="UniProtKB-SubCell"/>
</dbReference>
<dbReference type="PROSITE" id="PS51257">
    <property type="entry name" value="PROKAR_LIPOPROTEIN"/>
    <property type="match status" value="1"/>
</dbReference>
<evidence type="ECO:0000256" key="3">
    <source>
        <dbReference type="ARBA" id="ARBA00022692"/>
    </source>
</evidence>
<reference evidence="13" key="1">
    <citation type="submission" date="2021-02" db="EMBL/GenBank/DDBJ databases">
        <authorList>
            <person name="Nowell W R."/>
        </authorList>
    </citation>
    <scope>NUCLEOTIDE SEQUENCE</scope>
</reference>
<evidence type="ECO:0000313" key="16">
    <source>
        <dbReference type="Proteomes" id="UP000663852"/>
    </source>
</evidence>
<keyword evidence="5" id="KW-0256">Endoplasmic reticulum</keyword>
<evidence type="ECO:0000313" key="15">
    <source>
        <dbReference type="Proteomes" id="UP000663828"/>
    </source>
</evidence>
<keyword evidence="6" id="KW-1133">Transmembrane helix</keyword>
<proteinExistence type="inferred from homology"/>
<dbReference type="InterPro" id="IPR039155">
    <property type="entry name" value="MLEC"/>
</dbReference>
<keyword evidence="9" id="KW-0119">Carbohydrate metabolism</keyword>
<comment type="subcellular location">
    <subcellularLocation>
        <location evidence="1">Endoplasmic reticulum membrane</location>
        <topology evidence="1">Single-pass type I membrane protein</topology>
    </subcellularLocation>
</comment>
<comment type="similarity">
    <text evidence="2">Belongs to the malectin family.</text>
</comment>
<keyword evidence="7" id="KW-0472">Membrane</keyword>
<dbReference type="AlphaFoldDB" id="A0A813ZA16"/>
<dbReference type="Gene3D" id="2.60.120.430">
    <property type="entry name" value="Galactose-binding lectin"/>
    <property type="match status" value="1"/>
</dbReference>
<dbReference type="PANTHER" id="PTHR13460:SF0">
    <property type="entry name" value="MALECTIN"/>
    <property type="match status" value="1"/>
</dbReference>
<evidence type="ECO:0000256" key="5">
    <source>
        <dbReference type="ARBA" id="ARBA00022824"/>
    </source>
</evidence>
<evidence type="ECO:0000256" key="11">
    <source>
        <dbReference type="SAM" id="SignalP"/>
    </source>
</evidence>
<keyword evidence="4 11" id="KW-0732">Signal</keyword>
<gene>
    <name evidence="13" type="ORF">EDS130_LOCUS9507</name>
    <name evidence="14" type="ORF">XAT740_LOCUS11464</name>
</gene>
<dbReference type="Proteomes" id="UP000663852">
    <property type="component" value="Unassembled WGS sequence"/>
</dbReference>
<evidence type="ECO:0000256" key="7">
    <source>
        <dbReference type="ARBA" id="ARBA00023136"/>
    </source>
</evidence>
<evidence type="ECO:0000313" key="13">
    <source>
        <dbReference type="EMBL" id="CAF0895579.1"/>
    </source>
</evidence>
<feature type="chain" id="PRO_5035683716" description="Malectin domain-containing protein" evidence="11">
    <location>
        <begin position="27"/>
        <end position="279"/>
    </location>
</feature>
<evidence type="ECO:0000256" key="6">
    <source>
        <dbReference type="ARBA" id="ARBA00022989"/>
    </source>
</evidence>
<evidence type="ECO:0000256" key="4">
    <source>
        <dbReference type="ARBA" id="ARBA00022729"/>
    </source>
</evidence>
<feature type="domain" description="Malectin" evidence="12">
    <location>
        <begin position="34"/>
        <end position="193"/>
    </location>
</feature>
<dbReference type="EMBL" id="CAJNOR010000630">
    <property type="protein sequence ID" value="CAF0967029.1"/>
    <property type="molecule type" value="Genomic_DNA"/>
</dbReference>
<accession>A0A813ZA16</accession>